<accession>A0A928Z8V5</accession>
<evidence type="ECO:0000313" key="1">
    <source>
        <dbReference type="EMBL" id="MBE9041019.1"/>
    </source>
</evidence>
<dbReference type="Proteomes" id="UP000621799">
    <property type="component" value="Unassembled WGS sequence"/>
</dbReference>
<dbReference type="InterPro" id="IPR019117">
    <property type="entry name" value="CRISPR-assoc_protein_Cmr3"/>
</dbReference>
<proteinExistence type="predicted"/>
<keyword evidence="2" id="KW-1185">Reference proteome</keyword>
<sequence>MFKFQIRIHPLGMLYGSSGGFLSPDNLVGRSGAKFPPEAATLAGLFFRTRYHQPKEKKELKENLRVAGPFWAETKDKSEIYVPIPWSTIVGKDKTDRWELDDRKVWQRKNPELDPDFSWQPISTWNIEPDAIQSNESAEKSPWEFIPILHPKMQTHQRSVVAEDGLFLENAVQMEPDKCLVYLSTHELQPHELEPGWYRFGGENHLVEIECLPLDDNFQKWLNQPIERTFALIAPAVWGSQRYSYRYPQNWDFGEPLMLTDKPVPYRYRAGGRLGRGRYAVPAGSVYVLDRPIGKPWYDWPSEWFPTEGFNLKDVGCGLCLPVDIPGVSDENNEKGVA</sequence>
<name>A0A928Z8V5_9CYAN</name>
<protein>
    <submittedName>
        <fullName evidence="1">CRISPR-associated protein</fullName>
    </submittedName>
</protein>
<evidence type="ECO:0000313" key="2">
    <source>
        <dbReference type="Proteomes" id="UP000621799"/>
    </source>
</evidence>
<gene>
    <name evidence="1" type="ORF">IQ235_09525</name>
</gene>
<dbReference type="Pfam" id="PF09700">
    <property type="entry name" value="Cas_Cmr3"/>
    <property type="match status" value="1"/>
</dbReference>
<dbReference type="EMBL" id="JADEXN010000141">
    <property type="protein sequence ID" value="MBE9041019.1"/>
    <property type="molecule type" value="Genomic_DNA"/>
</dbReference>
<dbReference type="AlphaFoldDB" id="A0A928Z8V5"/>
<reference evidence="1" key="1">
    <citation type="submission" date="2020-10" db="EMBL/GenBank/DDBJ databases">
        <authorList>
            <person name="Castelo-Branco R."/>
            <person name="Eusebio N."/>
            <person name="Adriana R."/>
            <person name="Vieira A."/>
            <person name="Brugerolle De Fraissinette N."/>
            <person name="Rezende De Castro R."/>
            <person name="Schneider M.P."/>
            <person name="Vasconcelos V."/>
            <person name="Leao P.N."/>
        </authorList>
    </citation>
    <scope>NUCLEOTIDE SEQUENCE</scope>
    <source>
        <strain evidence="1">LEGE 11467</strain>
    </source>
</reference>
<organism evidence="1 2">
    <name type="scientific">Zarconia navalis LEGE 11467</name>
    <dbReference type="NCBI Taxonomy" id="1828826"/>
    <lineage>
        <taxon>Bacteria</taxon>
        <taxon>Bacillati</taxon>
        <taxon>Cyanobacteriota</taxon>
        <taxon>Cyanophyceae</taxon>
        <taxon>Oscillatoriophycideae</taxon>
        <taxon>Oscillatoriales</taxon>
        <taxon>Oscillatoriales incertae sedis</taxon>
        <taxon>Zarconia</taxon>
        <taxon>Zarconia navalis</taxon>
    </lineage>
</organism>
<comment type="caution">
    <text evidence="1">The sequence shown here is derived from an EMBL/GenBank/DDBJ whole genome shotgun (WGS) entry which is preliminary data.</text>
</comment>